<keyword evidence="2" id="KW-0285">Flavoprotein</keyword>
<dbReference type="InterPro" id="IPR006093">
    <property type="entry name" value="Oxy_OxRdtase_FAD_BS"/>
</dbReference>
<evidence type="ECO:0000256" key="4">
    <source>
        <dbReference type="ARBA" id="ARBA00023002"/>
    </source>
</evidence>
<dbReference type="PANTHER" id="PTHR42973:SF54">
    <property type="entry name" value="FAD-BINDING PCMH-TYPE DOMAIN-CONTAINING PROTEIN"/>
    <property type="match status" value="1"/>
</dbReference>
<dbReference type="InterPro" id="IPR016166">
    <property type="entry name" value="FAD-bd_PCMH"/>
</dbReference>
<keyword evidence="5" id="KW-0732">Signal</keyword>
<evidence type="ECO:0000256" key="5">
    <source>
        <dbReference type="SAM" id="SignalP"/>
    </source>
</evidence>
<dbReference type="GO" id="GO:0071949">
    <property type="term" value="F:FAD binding"/>
    <property type="evidence" value="ECO:0007669"/>
    <property type="project" value="InterPro"/>
</dbReference>
<dbReference type="GO" id="GO:0016491">
    <property type="term" value="F:oxidoreductase activity"/>
    <property type="evidence" value="ECO:0007669"/>
    <property type="project" value="UniProtKB-KW"/>
</dbReference>
<keyword evidence="3" id="KW-0274">FAD</keyword>
<evidence type="ECO:0000256" key="3">
    <source>
        <dbReference type="ARBA" id="ARBA00022827"/>
    </source>
</evidence>
<evidence type="ECO:0000313" key="8">
    <source>
        <dbReference type="Proteomes" id="UP000073492"/>
    </source>
</evidence>
<dbReference type="InterPro" id="IPR006094">
    <property type="entry name" value="Oxid_FAD_bind_N"/>
</dbReference>
<evidence type="ECO:0000259" key="6">
    <source>
        <dbReference type="PROSITE" id="PS51387"/>
    </source>
</evidence>
<reference evidence="7 8" key="1">
    <citation type="submission" date="2015-07" db="EMBL/GenBank/DDBJ databases">
        <title>Comparative genomics of the Sigatoka disease complex on banana suggests a link between parallel evolutionary changes in Pseudocercospora fijiensis and Pseudocercospora eumusae and increased virulence on the banana host.</title>
        <authorList>
            <person name="Chang T.-C."/>
            <person name="Salvucci A."/>
            <person name="Crous P.W."/>
            <person name="Stergiopoulos I."/>
        </authorList>
    </citation>
    <scope>NUCLEOTIDE SEQUENCE [LARGE SCALE GENOMIC DNA]</scope>
    <source>
        <strain evidence="7 8">CBS 116634</strain>
    </source>
</reference>
<gene>
    <name evidence="7" type="ORF">AC579_9888</name>
</gene>
<dbReference type="InterPro" id="IPR036318">
    <property type="entry name" value="FAD-bd_PCMH-like_sf"/>
</dbReference>
<evidence type="ECO:0000256" key="2">
    <source>
        <dbReference type="ARBA" id="ARBA00022630"/>
    </source>
</evidence>
<keyword evidence="4" id="KW-0560">Oxidoreductase</keyword>
<dbReference type="AlphaFoldDB" id="A0A139IA12"/>
<dbReference type="InterPro" id="IPR050416">
    <property type="entry name" value="FAD-linked_Oxidoreductase"/>
</dbReference>
<dbReference type="Gene3D" id="3.30.465.10">
    <property type="match status" value="1"/>
</dbReference>
<sequence length="498" mass="54914">MAVIWVLACLSALVPWHADAQLRWQEQPLQQQHYRSPCDLLAATFPGQVSAPHEKSYRESQSVYWTAQQAELAPHCRFYPRNARDIAEALADIVVPQNVSVAVASGGHSCNTGASNINRGITIDLAQLNQVRLADKNSAVFLGPGARWKDVYAVLEPHNLTVSGGRVAHVGVGGYILGGGLSWFANEHGWTCDSVLDLQVVTPQGQVLWATEYYNDDIFYALKGSLGAFGIVTQIKVPTISNSAVYAGALAYSSDSDEISKLFDALHDLGNNAESVPEQSGYLSFAWLEAKKKFEYTAYLLNTDGDTDLVQPFTAIPHKASSLRRTTIGSTAKEINESNPLGQRRTKFTLTSKSSTKAMSAIHDTIAAFSSKLKFDQDGTLGLIFQPLTLPHLHAQSNIFNLAAHEGPLLIIMVEIRWTDSSRDGYFEGSAQNLRITLEQKLKHLSAYHPFIYPNYAARDQDPFASLSSSQRGLLKAIEKKYDPENLWQRLLPGIWHV</sequence>
<dbReference type="PROSITE" id="PS51387">
    <property type="entry name" value="FAD_PCMH"/>
    <property type="match status" value="1"/>
</dbReference>
<dbReference type="Proteomes" id="UP000073492">
    <property type="component" value="Unassembled WGS sequence"/>
</dbReference>
<dbReference type="SUPFAM" id="SSF56176">
    <property type="entry name" value="FAD-binding/transporter-associated domain-like"/>
    <property type="match status" value="1"/>
</dbReference>
<organism evidence="7 8">
    <name type="scientific">Pseudocercospora musae</name>
    <dbReference type="NCBI Taxonomy" id="113226"/>
    <lineage>
        <taxon>Eukaryota</taxon>
        <taxon>Fungi</taxon>
        <taxon>Dikarya</taxon>
        <taxon>Ascomycota</taxon>
        <taxon>Pezizomycotina</taxon>
        <taxon>Dothideomycetes</taxon>
        <taxon>Dothideomycetidae</taxon>
        <taxon>Mycosphaerellales</taxon>
        <taxon>Mycosphaerellaceae</taxon>
        <taxon>Pseudocercospora</taxon>
    </lineage>
</organism>
<feature type="domain" description="FAD-binding PCMH-type" evidence="6">
    <location>
        <begin position="70"/>
        <end position="242"/>
    </location>
</feature>
<evidence type="ECO:0000313" key="7">
    <source>
        <dbReference type="EMBL" id="KXT11425.1"/>
    </source>
</evidence>
<feature type="signal peptide" evidence="5">
    <location>
        <begin position="1"/>
        <end position="20"/>
    </location>
</feature>
<dbReference type="EMBL" id="LFZO01000201">
    <property type="protein sequence ID" value="KXT11425.1"/>
    <property type="molecule type" value="Genomic_DNA"/>
</dbReference>
<protein>
    <recommendedName>
        <fullName evidence="6">FAD-binding PCMH-type domain-containing protein</fullName>
    </recommendedName>
</protein>
<comment type="caution">
    <text evidence="7">The sequence shown here is derived from an EMBL/GenBank/DDBJ whole genome shotgun (WGS) entry which is preliminary data.</text>
</comment>
<accession>A0A139IA12</accession>
<feature type="chain" id="PRO_5007297263" description="FAD-binding PCMH-type domain-containing protein" evidence="5">
    <location>
        <begin position="21"/>
        <end position="498"/>
    </location>
</feature>
<dbReference type="PANTHER" id="PTHR42973">
    <property type="entry name" value="BINDING OXIDOREDUCTASE, PUTATIVE (AFU_ORTHOLOGUE AFUA_1G17690)-RELATED"/>
    <property type="match status" value="1"/>
</dbReference>
<proteinExistence type="inferred from homology"/>
<dbReference type="InterPro" id="IPR016169">
    <property type="entry name" value="FAD-bd_PCMH_sub2"/>
</dbReference>
<keyword evidence="8" id="KW-1185">Reference proteome</keyword>
<dbReference type="PROSITE" id="PS00862">
    <property type="entry name" value="OX2_COVAL_FAD"/>
    <property type="match status" value="1"/>
</dbReference>
<comment type="similarity">
    <text evidence="1">Belongs to the oxygen-dependent FAD-linked oxidoreductase family.</text>
</comment>
<dbReference type="STRING" id="113226.A0A139IA12"/>
<dbReference type="Pfam" id="PF01565">
    <property type="entry name" value="FAD_binding_4"/>
    <property type="match status" value="1"/>
</dbReference>
<evidence type="ECO:0000256" key="1">
    <source>
        <dbReference type="ARBA" id="ARBA00005466"/>
    </source>
</evidence>
<name>A0A139IA12_9PEZI</name>